<dbReference type="PROSITE" id="PS51294">
    <property type="entry name" value="HTH_MYB"/>
    <property type="match status" value="2"/>
</dbReference>
<evidence type="ECO:0000313" key="6">
    <source>
        <dbReference type="Proteomes" id="UP001157974"/>
    </source>
</evidence>
<feature type="domain" description="HTH myb-type" evidence="4">
    <location>
        <begin position="90"/>
        <end position="140"/>
    </location>
</feature>
<comment type="caution">
    <text evidence="5">The sequence shown here is derived from an EMBL/GenBank/DDBJ whole genome shotgun (WGS) entry which is preliminary data.</text>
</comment>
<dbReference type="FunFam" id="1.10.10.60:FF:000010">
    <property type="entry name" value="Transcriptional activator Myb isoform A"/>
    <property type="match status" value="1"/>
</dbReference>
<organism evidence="5 6">
    <name type="scientific">Rhodosorus marinus</name>
    <dbReference type="NCBI Taxonomy" id="101924"/>
    <lineage>
        <taxon>Eukaryota</taxon>
        <taxon>Rhodophyta</taxon>
        <taxon>Stylonematophyceae</taxon>
        <taxon>Stylonematales</taxon>
        <taxon>Stylonemataceae</taxon>
        <taxon>Rhodosorus</taxon>
    </lineage>
</organism>
<dbReference type="InterPro" id="IPR001005">
    <property type="entry name" value="SANT/Myb"/>
</dbReference>
<evidence type="ECO:0000259" key="4">
    <source>
        <dbReference type="PROSITE" id="PS51294"/>
    </source>
</evidence>
<keyword evidence="6" id="KW-1185">Reference proteome</keyword>
<protein>
    <submittedName>
        <fullName evidence="5">Uncharacterized protein</fullName>
    </submittedName>
</protein>
<gene>
    <name evidence="5" type="ORF">NDN08_007130</name>
</gene>
<feature type="domain" description="Myb-like" evidence="3">
    <location>
        <begin position="90"/>
        <end position="136"/>
    </location>
</feature>
<evidence type="ECO:0000259" key="3">
    <source>
        <dbReference type="PROSITE" id="PS50090"/>
    </source>
</evidence>
<dbReference type="Pfam" id="PF00249">
    <property type="entry name" value="Myb_DNA-binding"/>
    <property type="match status" value="2"/>
</dbReference>
<dbReference type="PANTHER" id="PTHR45614:SF25">
    <property type="entry name" value="MYB PROTEIN"/>
    <property type="match status" value="1"/>
</dbReference>
<name>A0AAV8UFN9_9RHOD</name>
<dbReference type="AlphaFoldDB" id="A0AAV8UFN9"/>
<sequence>MLVLDLAGVVREEKLVRGEGSSACSFGVAAAGEMAVVKLPSLSSVSSAEGSISSEETGSESPGLELLCQAAVVGVGGEKEQGDTQLPRGKRAWTKAEDVLLRSLVEKHGPNRWTLIAKNIPGRTGKQARERWLNQLDPELKRKGWTAEEDQIIIRAHAQYGNKWSLIASQLKGRTDNSIKNRFNSTLKRRLQRQQNSSMGYPRHVSPSGYYKLPPYEVRPAYNIVPIYPHHEVPVYHHHAYVPRSAHPTPSGYYYPMSYE</sequence>
<feature type="domain" description="Myb-like" evidence="3">
    <location>
        <begin position="137"/>
        <end position="187"/>
    </location>
</feature>
<reference evidence="5 6" key="1">
    <citation type="journal article" date="2023" name="Nat. Commun.">
        <title>Origin of minicircular mitochondrial genomes in red algae.</title>
        <authorList>
            <person name="Lee Y."/>
            <person name="Cho C.H."/>
            <person name="Lee Y.M."/>
            <person name="Park S.I."/>
            <person name="Yang J.H."/>
            <person name="West J.A."/>
            <person name="Bhattacharya D."/>
            <person name="Yoon H.S."/>
        </authorList>
    </citation>
    <scope>NUCLEOTIDE SEQUENCE [LARGE SCALE GENOMIC DNA]</scope>
    <source>
        <strain evidence="5 6">CCMP1338</strain>
        <tissue evidence="5">Whole cell</tissue>
    </source>
</reference>
<dbReference type="GO" id="GO:0000978">
    <property type="term" value="F:RNA polymerase II cis-regulatory region sequence-specific DNA binding"/>
    <property type="evidence" value="ECO:0007669"/>
    <property type="project" value="TreeGrafter"/>
</dbReference>
<dbReference type="SMART" id="SM00717">
    <property type="entry name" value="SANT"/>
    <property type="match status" value="2"/>
</dbReference>
<dbReference type="PROSITE" id="PS50090">
    <property type="entry name" value="MYB_LIKE"/>
    <property type="match status" value="2"/>
</dbReference>
<keyword evidence="1" id="KW-0677">Repeat</keyword>
<dbReference type="SUPFAM" id="SSF46689">
    <property type="entry name" value="Homeodomain-like"/>
    <property type="match status" value="1"/>
</dbReference>
<dbReference type="Gene3D" id="1.10.10.60">
    <property type="entry name" value="Homeodomain-like"/>
    <property type="match status" value="2"/>
</dbReference>
<dbReference type="EMBL" id="JAMWBK010000011">
    <property type="protein sequence ID" value="KAJ8901281.1"/>
    <property type="molecule type" value="Genomic_DNA"/>
</dbReference>
<dbReference type="InterPro" id="IPR009057">
    <property type="entry name" value="Homeodomain-like_sf"/>
</dbReference>
<accession>A0AAV8UFN9</accession>
<dbReference type="GO" id="GO:0000981">
    <property type="term" value="F:DNA-binding transcription factor activity, RNA polymerase II-specific"/>
    <property type="evidence" value="ECO:0007669"/>
    <property type="project" value="TreeGrafter"/>
</dbReference>
<evidence type="ECO:0000256" key="1">
    <source>
        <dbReference type="ARBA" id="ARBA00022737"/>
    </source>
</evidence>
<evidence type="ECO:0000256" key="2">
    <source>
        <dbReference type="ARBA" id="ARBA00023125"/>
    </source>
</evidence>
<keyword evidence="2" id="KW-0238">DNA-binding</keyword>
<proteinExistence type="predicted"/>
<dbReference type="InterPro" id="IPR017930">
    <property type="entry name" value="Myb_dom"/>
</dbReference>
<dbReference type="CDD" id="cd00167">
    <property type="entry name" value="SANT"/>
    <property type="match status" value="2"/>
</dbReference>
<dbReference type="GO" id="GO:0005634">
    <property type="term" value="C:nucleus"/>
    <property type="evidence" value="ECO:0007669"/>
    <property type="project" value="TreeGrafter"/>
</dbReference>
<dbReference type="InterPro" id="IPR050560">
    <property type="entry name" value="MYB_TF"/>
</dbReference>
<dbReference type="Proteomes" id="UP001157974">
    <property type="component" value="Unassembled WGS sequence"/>
</dbReference>
<evidence type="ECO:0000313" key="5">
    <source>
        <dbReference type="EMBL" id="KAJ8901281.1"/>
    </source>
</evidence>
<dbReference type="PANTHER" id="PTHR45614">
    <property type="entry name" value="MYB PROTEIN-RELATED"/>
    <property type="match status" value="1"/>
</dbReference>
<feature type="domain" description="HTH myb-type" evidence="4">
    <location>
        <begin position="141"/>
        <end position="191"/>
    </location>
</feature>